<organism evidence="10">
    <name type="scientific">Culicoides sonorensis</name>
    <name type="common">Biting midge</name>
    <dbReference type="NCBI Taxonomy" id="179676"/>
    <lineage>
        <taxon>Eukaryota</taxon>
        <taxon>Metazoa</taxon>
        <taxon>Ecdysozoa</taxon>
        <taxon>Arthropoda</taxon>
        <taxon>Hexapoda</taxon>
        <taxon>Insecta</taxon>
        <taxon>Pterygota</taxon>
        <taxon>Neoptera</taxon>
        <taxon>Endopterygota</taxon>
        <taxon>Diptera</taxon>
        <taxon>Nematocera</taxon>
        <taxon>Chironomoidea</taxon>
        <taxon>Ceratopogonidae</taxon>
        <taxon>Ceratopogoninae</taxon>
        <taxon>Culicoides</taxon>
        <taxon>Monoculicoides</taxon>
    </lineage>
</organism>
<evidence type="ECO:0000256" key="2">
    <source>
        <dbReference type="ARBA" id="ARBA00022692"/>
    </source>
</evidence>
<evidence type="ECO:0000256" key="4">
    <source>
        <dbReference type="ARBA" id="ARBA00022824"/>
    </source>
</evidence>
<feature type="region of interest" description="Disordered" evidence="8">
    <location>
        <begin position="361"/>
        <end position="381"/>
    </location>
</feature>
<keyword evidence="7 9" id="KW-0472">Membrane</keyword>
<dbReference type="PANTHER" id="PTHR23129">
    <property type="entry name" value="ACYL-COENZYME A DIPHOSPHATASE FITM2"/>
    <property type="match status" value="1"/>
</dbReference>
<feature type="transmembrane region" description="Helical" evidence="9">
    <location>
        <begin position="131"/>
        <end position="151"/>
    </location>
</feature>
<dbReference type="GO" id="GO:0019915">
    <property type="term" value="P:lipid storage"/>
    <property type="evidence" value="ECO:0007669"/>
    <property type="project" value="InterPro"/>
</dbReference>
<keyword evidence="4" id="KW-0256">Endoplasmic reticulum</keyword>
<dbReference type="Pfam" id="PF10261">
    <property type="entry name" value="FIT"/>
    <property type="match status" value="1"/>
</dbReference>
<evidence type="ECO:0000256" key="7">
    <source>
        <dbReference type="ARBA" id="ARBA00023136"/>
    </source>
</evidence>
<evidence type="ECO:0000256" key="6">
    <source>
        <dbReference type="ARBA" id="ARBA00023098"/>
    </source>
</evidence>
<evidence type="ECO:0000256" key="9">
    <source>
        <dbReference type="SAM" id="Phobius"/>
    </source>
</evidence>
<keyword evidence="6" id="KW-0443">Lipid metabolism</keyword>
<dbReference type="GO" id="GO:0005789">
    <property type="term" value="C:endoplasmic reticulum membrane"/>
    <property type="evidence" value="ECO:0007669"/>
    <property type="project" value="UniProtKB-SubCell"/>
</dbReference>
<dbReference type="InterPro" id="IPR019388">
    <property type="entry name" value="FIT"/>
</dbReference>
<gene>
    <name evidence="10" type="primary">CSON012163</name>
</gene>
<keyword evidence="3" id="KW-0378">Hydrolase</keyword>
<dbReference type="HAMAP" id="MF_03230">
    <property type="entry name" value="FITM2"/>
    <property type="match status" value="1"/>
</dbReference>
<reference evidence="10" key="1">
    <citation type="submission" date="2018-07" db="EMBL/GenBank/DDBJ databases">
        <authorList>
            <person name="Quirk P.G."/>
            <person name="Krulwich T.A."/>
        </authorList>
    </citation>
    <scope>NUCLEOTIDE SEQUENCE</scope>
</reference>
<dbReference type="GO" id="GO:0008654">
    <property type="term" value="P:phospholipid biosynthetic process"/>
    <property type="evidence" value="ECO:0007669"/>
    <property type="project" value="TreeGrafter"/>
</dbReference>
<feature type="transmembrane region" description="Helical" evidence="9">
    <location>
        <begin position="283"/>
        <end position="301"/>
    </location>
</feature>
<evidence type="ECO:0000256" key="5">
    <source>
        <dbReference type="ARBA" id="ARBA00022989"/>
    </source>
</evidence>
<evidence type="ECO:0000256" key="1">
    <source>
        <dbReference type="ARBA" id="ARBA00004477"/>
    </source>
</evidence>
<dbReference type="PANTHER" id="PTHR23129:SF0">
    <property type="entry name" value="ACYL-COENZYME A DIPHOSPHATASE FITM2"/>
    <property type="match status" value="1"/>
</dbReference>
<dbReference type="GO" id="GO:0010945">
    <property type="term" value="F:coenzyme A diphosphatase activity"/>
    <property type="evidence" value="ECO:0007669"/>
    <property type="project" value="InterPro"/>
</dbReference>
<dbReference type="AlphaFoldDB" id="A0A336MGT1"/>
<evidence type="ECO:0000256" key="3">
    <source>
        <dbReference type="ARBA" id="ARBA00022801"/>
    </source>
</evidence>
<name>A0A336MGT1_CULSO</name>
<feature type="transmembrane region" description="Helical" evidence="9">
    <location>
        <begin position="60"/>
        <end position="79"/>
    </location>
</feature>
<dbReference type="InterPro" id="IPR046401">
    <property type="entry name" value="FITM1/2"/>
</dbReference>
<keyword evidence="5 9" id="KW-1133">Transmembrane helix</keyword>
<protein>
    <submittedName>
        <fullName evidence="10">CSON012163 protein</fullName>
    </submittedName>
</protein>
<sequence length="381" mass="43742">MPVKQRNFSNFHRGVNENLTKSETKGNRPTPEATPVKEVLIQVVLYGCKKIIFFDTNLKVGLYLASLFLISLIGDFVPFPRTYLSRSDNLFNVYFVKMGWAWTLSMTTPFLCLSSFVICCGNRNRFIQNHLTRIFVATCSWFCWTKFFNIIESTYGRCNYKGFDSKIGCLKAGHFWQGFDISGHAFILIYSSLVLIEEARTINGWETIKTHLRNEEYSRTNSVVSQSTLKNLSDLELKNLKNFYEKYTPLIRLFFVGMTVLQLLWDVMLVGTMLYYHRMIEKFISGAIAILTWFFTYRYWYPNPNVLPDEPGKGLFPYQSSKPDVIPLKRKSSLVYKNAKGDPVPKFMGMPLYAASASSSATTNNLTNNRGNNGGENSKMV</sequence>
<accession>A0A336MGT1</accession>
<dbReference type="VEuPathDB" id="VectorBase:CSON012163"/>
<comment type="subcellular location">
    <subcellularLocation>
        <location evidence="1">Endoplasmic reticulum membrane</location>
        <topology evidence="1">Multi-pass membrane protein</topology>
    </subcellularLocation>
</comment>
<dbReference type="EMBL" id="UFQT01000559">
    <property type="protein sequence ID" value="SSX25298.1"/>
    <property type="molecule type" value="Genomic_DNA"/>
</dbReference>
<evidence type="ECO:0000256" key="8">
    <source>
        <dbReference type="SAM" id="MobiDB-lite"/>
    </source>
</evidence>
<dbReference type="OMA" id="TYRFWYL"/>
<proteinExistence type="inferred from homology"/>
<dbReference type="GO" id="GO:0034389">
    <property type="term" value="P:lipid droplet organization"/>
    <property type="evidence" value="ECO:0007669"/>
    <property type="project" value="InterPro"/>
</dbReference>
<feature type="transmembrane region" description="Helical" evidence="9">
    <location>
        <begin position="99"/>
        <end position="119"/>
    </location>
</feature>
<evidence type="ECO:0000313" key="10">
    <source>
        <dbReference type="EMBL" id="SSX25298.1"/>
    </source>
</evidence>
<feature type="transmembrane region" description="Helical" evidence="9">
    <location>
        <begin position="250"/>
        <end position="276"/>
    </location>
</feature>
<keyword evidence="2 9" id="KW-0812">Transmembrane</keyword>